<dbReference type="Pfam" id="PF01381">
    <property type="entry name" value="HTH_3"/>
    <property type="match status" value="1"/>
</dbReference>
<organism evidence="4 5">
    <name type="scientific">Alkalibacterium subtropicum</name>
    <dbReference type="NCBI Taxonomy" id="753702"/>
    <lineage>
        <taxon>Bacteria</taxon>
        <taxon>Bacillati</taxon>
        <taxon>Bacillota</taxon>
        <taxon>Bacilli</taxon>
        <taxon>Lactobacillales</taxon>
        <taxon>Carnobacteriaceae</taxon>
        <taxon>Alkalibacterium</taxon>
    </lineage>
</organism>
<evidence type="ECO:0000313" key="5">
    <source>
        <dbReference type="Proteomes" id="UP000199612"/>
    </source>
</evidence>
<sequence length="124" mass="14462">MIGERLKSLRKTKQQTQEDVAKSIGVSRAAYSHFENNRNEPDIEIIKKLSDHFQVSTDYILGSDIPSWATQEDVIEIEKILDENAKMTFGGEELNEEEREDVRQVLRASLWRKLQKKKVRDTNE</sequence>
<dbReference type="AlphaFoldDB" id="A0A1I1ETS6"/>
<keyword evidence="5" id="KW-1185">Reference proteome</keyword>
<dbReference type="CDD" id="cd00093">
    <property type="entry name" value="HTH_XRE"/>
    <property type="match status" value="1"/>
</dbReference>
<reference evidence="5" key="1">
    <citation type="submission" date="2016-10" db="EMBL/GenBank/DDBJ databases">
        <authorList>
            <person name="Varghese N."/>
            <person name="Submissions S."/>
        </authorList>
    </citation>
    <scope>NUCLEOTIDE SEQUENCE [LARGE SCALE GENOMIC DNA]</scope>
    <source>
        <strain evidence="5">DSM 23664</strain>
    </source>
</reference>
<dbReference type="PANTHER" id="PTHR46558:SF11">
    <property type="entry name" value="HTH-TYPE TRANSCRIPTIONAL REGULATOR XRE"/>
    <property type="match status" value="1"/>
</dbReference>
<proteinExistence type="predicted"/>
<evidence type="ECO:0000256" key="1">
    <source>
        <dbReference type="ARBA" id="ARBA00023125"/>
    </source>
</evidence>
<dbReference type="SMART" id="SM00530">
    <property type="entry name" value="HTH_XRE"/>
    <property type="match status" value="1"/>
</dbReference>
<gene>
    <name evidence="4" type="ORF">SAMN04488102_101331</name>
</gene>
<dbReference type="InterPro" id="IPR010982">
    <property type="entry name" value="Lambda_DNA-bd_dom_sf"/>
</dbReference>
<feature type="region of interest" description="Disordered" evidence="2">
    <location>
        <begin position="1"/>
        <end position="21"/>
    </location>
</feature>
<protein>
    <submittedName>
        <fullName evidence="4">DNA-binding transcriptional regulator, XRE-family HTH domain</fullName>
    </submittedName>
</protein>
<keyword evidence="1 4" id="KW-0238">DNA-binding</keyword>
<evidence type="ECO:0000313" key="4">
    <source>
        <dbReference type="EMBL" id="SFB90056.1"/>
    </source>
</evidence>
<dbReference type="EMBL" id="FOLT01000001">
    <property type="protein sequence ID" value="SFB90056.1"/>
    <property type="molecule type" value="Genomic_DNA"/>
</dbReference>
<dbReference type="SUPFAM" id="SSF47413">
    <property type="entry name" value="lambda repressor-like DNA-binding domains"/>
    <property type="match status" value="1"/>
</dbReference>
<dbReference type="Proteomes" id="UP000199612">
    <property type="component" value="Unassembled WGS sequence"/>
</dbReference>
<name>A0A1I1ETS6_9LACT</name>
<feature type="domain" description="HTH cro/C1-type" evidence="3">
    <location>
        <begin position="6"/>
        <end position="60"/>
    </location>
</feature>
<evidence type="ECO:0000259" key="3">
    <source>
        <dbReference type="PROSITE" id="PS50943"/>
    </source>
</evidence>
<dbReference type="GO" id="GO:0003677">
    <property type="term" value="F:DNA binding"/>
    <property type="evidence" value="ECO:0007669"/>
    <property type="project" value="UniProtKB-KW"/>
</dbReference>
<evidence type="ECO:0000256" key="2">
    <source>
        <dbReference type="SAM" id="MobiDB-lite"/>
    </source>
</evidence>
<dbReference type="Gene3D" id="1.10.260.40">
    <property type="entry name" value="lambda repressor-like DNA-binding domains"/>
    <property type="match status" value="1"/>
</dbReference>
<dbReference type="InterPro" id="IPR001387">
    <property type="entry name" value="Cro/C1-type_HTH"/>
</dbReference>
<dbReference type="STRING" id="753702.SAMN04488102_101331"/>
<accession>A0A1I1ETS6</accession>
<dbReference type="PROSITE" id="PS50943">
    <property type="entry name" value="HTH_CROC1"/>
    <property type="match status" value="1"/>
</dbReference>
<dbReference type="PANTHER" id="PTHR46558">
    <property type="entry name" value="TRACRIPTIONAL REGULATORY PROTEIN-RELATED-RELATED"/>
    <property type="match status" value="1"/>
</dbReference>